<organism evidence="1 2">
    <name type="scientific">Mycena pura</name>
    <dbReference type="NCBI Taxonomy" id="153505"/>
    <lineage>
        <taxon>Eukaryota</taxon>
        <taxon>Fungi</taxon>
        <taxon>Dikarya</taxon>
        <taxon>Basidiomycota</taxon>
        <taxon>Agaricomycotina</taxon>
        <taxon>Agaricomycetes</taxon>
        <taxon>Agaricomycetidae</taxon>
        <taxon>Agaricales</taxon>
        <taxon>Marasmiineae</taxon>
        <taxon>Mycenaceae</taxon>
        <taxon>Mycena</taxon>
    </lineage>
</organism>
<name>A0AAD6Y2A9_9AGAR</name>
<comment type="caution">
    <text evidence="1">The sequence shown here is derived from an EMBL/GenBank/DDBJ whole genome shotgun (WGS) entry which is preliminary data.</text>
</comment>
<gene>
    <name evidence="1" type="ORF">GGX14DRAFT_481714</name>
</gene>
<evidence type="ECO:0000313" key="2">
    <source>
        <dbReference type="Proteomes" id="UP001219525"/>
    </source>
</evidence>
<evidence type="ECO:0000313" key="1">
    <source>
        <dbReference type="EMBL" id="KAJ7191192.1"/>
    </source>
</evidence>
<dbReference type="EMBL" id="JARJCW010000136">
    <property type="protein sequence ID" value="KAJ7191192.1"/>
    <property type="molecule type" value="Genomic_DNA"/>
</dbReference>
<protein>
    <submittedName>
        <fullName evidence="1">Uncharacterized protein</fullName>
    </submittedName>
</protein>
<dbReference type="Proteomes" id="UP001219525">
    <property type="component" value="Unassembled WGS sequence"/>
</dbReference>
<keyword evidence="2" id="KW-1185">Reference proteome</keyword>
<accession>A0AAD6Y2A9</accession>
<proteinExistence type="predicted"/>
<dbReference type="AlphaFoldDB" id="A0AAD6Y2A9"/>
<reference evidence="1" key="1">
    <citation type="submission" date="2023-03" db="EMBL/GenBank/DDBJ databases">
        <title>Massive genome expansion in bonnet fungi (Mycena s.s.) driven by repeated elements and novel gene families across ecological guilds.</title>
        <authorList>
            <consortium name="Lawrence Berkeley National Laboratory"/>
            <person name="Harder C.B."/>
            <person name="Miyauchi S."/>
            <person name="Viragh M."/>
            <person name="Kuo A."/>
            <person name="Thoen E."/>
            <person name="Andreopoulos B."/>
            <person name="Lu D."/>
            <person name="Skrede I."/>
            <person name="Drula E."/>
            <person name="Henrissat B."/>
            <person name="Morin E."/>
            <person name="Kohler A."/>
            <person name="Barry K."/>
            <person name="LaButti K."/>
            <person name="Morin E."/>
            <person name="Salamov A."/>
            <person name="Lipzen A."/>
            <person name="Mereny Z."/>
            <person name="Hegedus B."/>
            <person name="Baldrian P."/>
            <person name="Stursova M."/>
            <person name="Weitz H."/>
            <person name="Taylor A."/>
            <person name="Grigoriev I.V."/>
            <person name="Nagy L.G."/>
            <person name="Martin F."/>
            <person name="Kauserud H."/>
        </authorList>
    </citation>
    <scope>NUCLEOTIDE SEQUENCE</scope>
    <source>
        <strain evidence="1">9144</strain>
    </source>
</reference>
<sequence>MTPQPQECIATVDARATHTCRARTVENMNWCPRHNEERIKLYTDYKSWQASLRKIETQSDVCTMEDIKACNSINAIKGWNESIRARFGLLTRCIQAREQFTKRFFGDDMDFGHRAYCLSLVKRRNELESLLARLEGRGYDLLLESQNAAWVRDQEVSFSDCSEHRGDVESTPQEPTDASLQNLDDLDLELTALQETAVLFVWKRVRYYIATFMLPTSSRFYEERKRVVWALICRIIYKDPKLMLLALNYEDVPSFLSDPGHDFDTGDKLENRLVHIPPGEARAAIDDVLRPADERSEYVTVLGIRLYKAASGLSMSLHAWGHIFALRVCLGCIRSVCTSVEEMIECQRYALFTGSAPFRDPGRPNKDPIPASAVLTICGLVFEFPDTGKHVSVSKHVAADGTITWEEKKCSPMLSAALSRADPQAHVFLNALLRHCLGRGRLAVILCKKLGEPVVRSAPVIAGCFLRSAPSLAGLRGVPSMPCAVFADSLVDVAEPFAGCRTRRRAPLDCMRLIVLDNETGDGGAAFLVDELVAVCRAMYEDRTPWQLAWAIAAPYLAQGELELDPEGQRLIPNTENMYTAHKDLWGTTLDFDWWPWPGEVPDSKLFPTIWTLAEQM</sequence>